<dbReference type="PROSITE" id="PS00070">
    <property type="entry name" value="ALDEHYDE_DEHYDR_CYS"/>
    <property type="match status" value="1"/>
</dbReference>
<dbReference type="Gene3D" id="3.40.605.10">
    <property type="entry name" value="Aldehyde Dehydrogenase, Chain A, domain 1"/>
    <property type="match status" value="1"/>
</dbReference>
<dbReference type="PANTHER" id="PTHR43353">
    <property type="entry name" value="SUCCINATE-SEMIALDEHYDE DEHYDROGENASE, MITOCHONDRIAL"/>
    <property type="match status" value="1"/>
</dbReference>
<dbReference type="Gene3D" id="3.40.309.10">
    <property type="entry name" value="Aldehyde Dehydrogenase, Chain A, domain 2"/>
    <property type="match status" value="1"/>
</dbReference>
<keyword evidence="5" id="KW-1185">Reference proteome</keyword>
<sequence length="546" mass="59648">MPANAFDRLKQLFPSSDDIPPEARLGAPIHQRVSLVGGELVPWDGPCKTVLSPVCVRGADGEAEQVEIGSYPVMGEVESDNALAAAVRAYDSGRGEWPTMTVAQRIACMQDFIKQMVAQREHIVTLIMWEIGKSHTDAAKEFDRTVTYMLQTIEALKELDNNNSRFVIAEGSIGQIRRTPLGVVLCMGPYNYPLNETFATLIPALLMGNAVVFKPPQYGTLLFHPLLEAFRTAFPKGVINTIYAPGAIVVPHLLASGKIDVLALIGSSKVADHLKKQHPKSNRLRAVLGLDAKNAAIVLPDADLELTVKECLLGALSFNGQRCTALKMLLVHRSIVDAFLARFAEELEKLKIGMPWEKGVNITPLPGMHRTQYMTAAIDDAKAHGARVVNEAQGGGVFYKTLFHPAVVYPVSEGMMLYREEQFGPIIPVAPFDDVQTALDYVTTSDHGQQVSIFGKDPVQIGKLVDPLVNQVCRVNLNCQCQRGPDVFPFAGRKDSAEGTLSVTDALRAFSIRSMVAAKQTEDSKALLESMINDHTSKFVNTGFIL</sequence>
<comment type="caution">
    <text evidence="4">The sequence shown here is derived from an EMBL/GenBank/DDBJ whole genome shotgun (WGS) entry which is preliminary data.</text>
</comment>
<evidence type="ECO:0000256" key="1">
    <source>
        <dbReference type="ARBA" id="ARBA00009986"/>
    </source>
</evidence>
<dbReference type="Pfam" id="PF00171">
    <property type="entry name" value="Aldedh"/>
    <property type="match status" value="1"/>
</dbReference>
<accession>A0A494XQ18</accession>
<comment type="similarity">
    <text evidence="1">Belongs to the aldehyde dehydrogenase family.</text>
</comment>
<keyword evidence="2" id="KW-0560">Oxidoreductase</keyword>
<dbReference type="Proteomes" id="UP000270342">
    <property type="component" value="Unassembled WGS sequence"/>
</dbReference>
<dbReference type="InterPro" id="IPR050740">
    <property type="entry name" value="Aldehyde_DH_Superfamily"/>
</dbReference>
<dbReference type="CDD" id="cd07082">
    <property type="entry name" value="ALDH_F11_NP-GAPDH"/>
    <property type="match status" value="1"/>
</dbReference>
<dbReference type="AlphaFoldDB" id="A0A494XQ18"/>
<evidence type="ECO:0000313" key="5">
    <source>
        <dbReference type="Proteomes" id="UP000270342"/>
    </source>
</evidence>
<dbReference type="InterPro" id="IPR016161">
    <property type="entry name" value="Ald_DH/histidinol_DH"/>
</dbReference>
<proteinExistence type="inferred from homology"/>
<reference evidence="4 5" key="1">
    <citation type="submission" date="2018-10" db="EMBL/GenBank/DDBJ databases">
        <title>Robbsia sp. DHC34, isolated from soil.</title>
        <authorList>
            <person name="Gao Z.-H."/>
            <person name="Qiu L.-H."/>
        </authorList>
    </citation>
    <scope>NUCLEOTIDE SEQUENCE [LARGE SCALE GENOMIC DNA]</scope>
    <source>
        <strain evidence="4 5">DHC34</strain>
    </source>
</reference>
<dbReference type="InterPro" id="IPR016163">
    <property type="entry name" value="Ald_DH_C"/>
</dbReference>
<evidence type="ECO:0000259" key="3">
    <source>
        <dbReference type="Pfam" id="PF00171"/>
    </source>
</evidence>
<evidence type="ECO:0000256" key="2">
    <source>
        <dbReference type="ARBA" id="ARBA00023002"/>
    </source>
</evidence>
<dbReference type="PANTHER" id="PTHR43353:SF5">
    <property type="entry name" value="SUCCINATE-SEMIALDEHYDE DEHYDROGENASE, MITOCHONDRIAL"/>
    <property type="match status" value="1"/>
</dbReference>
<dbReference type="RefSeq" id="WP_121088315.1">
    <property type="nucleotide sequence ID" value="NZ_RBZU01000008.1"/>
</dbReference>
<protein>
    <submittedName>
        <fullName evidence="4">NADP-dependent glyceraldehyde-3-phosphate dehydrogenase</fullName>
    </submittedName>
</protein>
<name>A0A494XQ18_9BURK</name>
<dbReference type="OrthoDB" id="9812625at2"/>
<evidence type="ECO:0000313" key="4">
    <source>
        <dbReference type="EMBL" id="RKP51912.1"/>
    </source>
</evidence>
<dbReference type="InterPro" id="IPR016160">
    <property type="entry name" value="Ald_DH_CS_CYS"/>
</dbReference>
<dbReference type="InterPro" id="IPR015590">
    <property type="entry name" value="Aldehyde_DH_dom"/>
</dbReference>
<gene>
    <name evidence="4" type="ORF">D7S86_18380</name>
</gene>
<feature type="domain" description="Aldehyde dehydrogenase" evidence="3">
    <location>
        <begin position="64"/>
        <end position="511"/>
    </location>
</feature>
<organism evidence="4 5">
    <name type="scientific">Pararobbsia silviterrae</name>
    <dbReference type="NCBI Taxonomy" id="1792498"/>
    <lineage>
        <taxon>Bacteria</taxon>
        <taxon>Pseudomonadati</taxon>
        <taxon>Pseudomonadota</taxon>
        <taxon>Betaproteobacteria</taxon>
        <taxon>Burkholderiales</taxon>
        <taxon>Burkholderiaceae</taxon>
        <taxon>Pararobbsia</taxon>
    </lineage>
</organism>
<dbReference type="SUPFAM" id="SSF53720">
    <property type="entry name" value="ALDH-like"/>
    <property type="match status" value="1"/>
</dbReference>
<dbReference type="EMBL" id="RBZU01000008">
    <property type="protein sequence ID" value="RKP51912.1"/>
    <property type="molecule type" value="Genomic_DNA"/>
</dbReference>
<dbReference type="InterPro" id="IPR016162">
    <property type="entry name" value="Ald_DH_N"/>
</dbReference>
<dbReference type="GO" id="GO:0016620">
    <property type="term" value="F:oxidoreductase activity, acting on the aldehyde or oxo group of donors, NAD or NADP as acceptor"/>
    <property type="evidence" value="ECO:0007669"/>
    <property type="project" value="InterPro"/>
</dbReference>